<gene>
    <name evidence="6" type="ORF">Dm11a5_0618</name>
</gene>
<evidence type="ECO:0000313" key="7">
    <source>
        <dbReference type="Proteomes" id="UP000076394"/>
    </source>
</evidence>
<keyword evidence="1 3" id="KW-0479">Metal-binding</keyword>
<accession>A0A142V9D7</accession>
<evidence type="ECO:0000256" key="1">
    <source>
        <dbReference type="ARBA" id="ARBA00022723"/>
    </source>
</evidence>
<dbReference type="Gene3D" id="3.90.230.10">
    <property type="entry name" value="Creatinase/methionine aminopeptidase superfamily"/>
    <property type="match status" value="1"/>
</dbReference>
<dbReference type="PANTHER" id="PTHR46112:SF3">
    <property type="entry name" value="AMINOPEPTIDASE YPDF"/>
    <property type="match status" value="1"/>
</dbReference>
<dbReference type="Pfam" id="PF01321">
    <property type="entry name" value="Creatinase_N"/>
    <property type="match status" value="1"/>
</dbReference>
<feature type="domain" description="Creatinase N-terminal" evidence="5">
    <location>
        <begin position="8"/>
        <end position="118"/>
    </location>
</feature>
<dbReference type="InterPro" id="IPR029149">
    <property type="entry name" value="Creatin/AminoP/Spt16_N"/>
</dbReference>
<proteinExistence type="inferred from homology"/>
<dbReference type="InterPro" id="IPR000994">
    <property type="entry name" value="Pept_M24"/>
</dbReference>
<evidence type="ECO:0000259" key="4">
    <source>
        <dbReference type="Pfam" id="PF00557"/>
    </source>
</evidence>
<name>A0A142V9D7_9CHLR</name>
<dbReference type="SUPFAM" id="SSF55920">
    <property type="entry name" value="Creatinase/aminopeptidase"/>
    <property type="match status" value="1"/>
</dbReference>
<dbReference type="EMBL" id="CP011127">
    <property type="protein sequence ID" value="AMU86444.1"/>
    <property type="molecule type" value="Genomic_DNA"/>
</dbReference>
<dbReference type="GO" id="GO:0046872">
    <property type="term" value="F:metal ion binding"/>
    <property type="evidence" value="ECO:0007669"/>
    <property type="project" value="UniProtKB-KW"/>
</dbReference>
<dbReference type="Gene3D" id="3.40.350.10">
    <property type="entry name" value="Creatinase/prolidase N-terminal domain"/>
    <property type="match status" value="1"/>
</dbReference>
<evidence type="ECO:0000313" key="6">
    <source>
        <dbReference type="EMBL" id="AMU86444.1"/>
    </source>
</evidence>
<dbReference type="InterPro" id="IPR036005">
    <property type="entry name" value="Creatinase/aminopeptidase-like"/>
</dbReference>
<organism evidence="6 7">
    <name type="scientific">Dehalococcoides mccartyi</name>
    <dbReference type="NCBI Taxonomy" id="61435"/>
    <lineage>
        <taxon>Bacteria</taxon>
        <taxon>Bacillati</taxon>
        <taxon>Chloroflexota</taxon>
        <taxon>Dehalococcoidia</taxon>
        <taxon>Dehalococcoidales</taxon>
        <taxon>Dehalococcoidaceae</taxon>
        <taxon>Dehalococcoides</taxon>
    </lineage>
</organism>
<dbReference type="SUPFAM" id="SSF53092">
    <property type="entry name" value="Creatinase/prolidase N-terminal domain"/>
    <property type="match status" value="1"/>
</dbReference>
<comment type="similarity">
    <text evidence="3">Belongs to the peptidase M24B family.</text>
</comment>
<evidence type="ECO:0000256" key="3">
    <source>
        <dbReference type="RuleBase" id="RU000590"/>
    </source>
</evidence>
<dbReference type="Pfam" id="PF00557">
    <property type="entry name" value="Peptidase_M24"/>
    <property type="match status" value="1"/>
</dbReference>
<dbReference type="Proteomes" id="UP000076394">
    <property type="component" value="Chromosome"/>
</dbReference>
<dbReference type="PANTHER" id="PTHR46112">
    <property type="entry name" value="AMINOPEPTIDASE"/>
    <property type="match status" value="1"/>
</dbReference>
<feature type="domain" description="Peptidase M24" evidence="4">
    <location>
        <begin position="144"/>
        <end position="345"/>
    </location>
</feature>
<dbReference type="AlphaFoldDB" id="A0A142V9D7"/>
<dbReference type="PROSITE" id="PS00491">
    <property type="entry name" value="PROLINE_PEPTIDASE"/>
    <property type="match status" value="1"/>
</dbReference>
<dbReference type="CDD" id="cd01092">
    <property type="entry name" value="APP-like"/>
    <property type="match status" value="1"/>
</dbReference>
<protein>
    <submittedName>
        <fullName evidence="6">Metallopeptidase, M24 family</fullName>
    </submittedName>
</protein>
<dbReference type="RefSeq" id="WP_034376583.1">
    <property type="nucleotide sequence ID" value="NZ_AP024514.1"/>
</dbReference>
<dbReference type="InterPro" id="IPR000587">
    <property type="entry name" value="Creatinase_N"/>
</dbReference>
<dbReference type="GO" id="GO:0016787">
    <property type="term" value="F:hydrolase activity"/>
    <property type="evidence" value="ECO:0007669"/>
    <property type="project" value="UniProtKB-KW"/>
</dbReference>
<evidence type="ECO:0000256" key="2">
    <source>
        <dbReference type="ARBA" id="ARBA00022801"/>
    </source>
</evidence>
<sequence length="363" mass="39926">MSQSNGQRLALLRKLMAENELDGLLVSKPENQYYLSGFSGGEGHLFITPTQSFIAVDFRYYEQAENESPDYTLCKVINGRSLWLPELLSSESIRRLGFESSFITFEQYSKLKNTLSESGLNVLLVETADLAGKLRKIKSENEIDCIKQASAIGDAAFSALPSLLTPGMTERELAWELEKFMKSHGSQSMPFEVIAATGANSALPHAQTRPEAVADGQPLLMDYGAKVSWYASDMTRTVLPGKPNSQFKKIYDIVLAAQQKAIDQIHSGMTGQEADAIAREVIEKAGYGANFGHSLGHGVGLEVHEEPHLSPRSTDILENGMVFSIEPGIYLPGWGGIRIEDTCMLKNGKIELLSKSDKQNPYI</sequence>
<reference evidence="6 7" key="1">
    <citation type="submission" date="2015-03" db="EMBL/GenBank/DDBJ databases">
        <title>Genomic characterization of Dehalococcoides mccartyi strain 11a5, an unusal plasmid-containing chloroethene dechlorinator.</title>
        <authorList>
            <person name="Zhao S."/>
            <person name="Ding C."/>
            <person name="He J."/>
        </authorList>
    </citation>
    <scope>NUCLEOTIDE SEQUENCE [LARGE SCALE GENOMIC DNA]</scope>
    <source>
        <strain evidence="6 7">11a5</strain>
    </source>
</reference>
<dbReference type="PATRIC" id="fig|61435.13.peg.649"/>
<dbReference type="InterPro" id="IPR001131">
    <property type="entry name" value="Peptidase_M24B_aminopep-P_CS"/>
</dbReference>
<dbReference type="InterPro" id="IPR050659">
    <property type="entry name" value="Peptidase_M24B"/>
</dbReference>
<dbReference type="OrthoDB" id="9806388at2"/>
<evidence type="ECO:0000259" key="5">
    <source>
        <dbReference type="Pfam" id="PF01321"/>
    </source>
</evidence>
<keyword evidence="2" id="KW-0378">Hydrolase</keyword>